<feature type="compositionally biased region" description="Gly residues" evidence="5">
    <location>
        <begin position="1132"/>
        <end position="1144"/>
    </location>
</feature>
<gene>
    <name evidence="7" type="ORF">BDY21DRAFT_405832</name>
</gene>
<dbReference type="GO" id="GO:0000329">
    <property type="term" value="C:fungal-type vacuole membrane"/>
    <property type="evidence" value="ECO:0007669"/>
    <property type="project" value="TreeGrafter"/>
</dbReference>
<dbReference type="GO" id="GO:0006886">
    <property type="term" value="P:intracellular protein transport"/>
    <property type="evidence" value="ECO:0007669"/>
    <property type="project" value="UniProtKB-UniRule"/>
</dbReference>
<accession>A0A6A6P8K9</accession>
<dbReference type="Pfam" id="PF10367">
    <property type="entry name" value="zf-Vps39_C"/>
    <property type="match status" value="1"/>
</dbReference>
<evidence type="ECO:0000256" key="4">
    <source>
        <dbReference type="PROSITE-ProRule" id="PRU01006"/>
    </source>
</evidence>
<dbReference type="GO" id="GO:0006914">
    <property type="term" value="P:autophagy"/>
    <property type="evidence" value="ECO:0007669"/>
    <property type="project" value="TreeGrafter"/>
</dbReference>
<dbReference type="Pfam" id="PF10366">
    <property type="entry name" value="Vps39_1"/>
    <property type="match status" value="1"/>
</dbReference>
<proteinExistence type="inferred from homology"/>
<dbReference type="InterPro" id="IPR000547">
    <property type="entry name" value="Clathrin_H-chain/VPS_repeat"/>
</dbReference>
<dbReference type="Pfam" id="PF00780">
    <property type="entry name" value="CNH"/>
    <property type="match status" value="1"/>
</dbReference>
<dbReference type="EMBL" id="MU001673">
    <property type="protein sequence ID" value="KAF2460320.1"/>
    <property type="molecule type" value="Genomic_DNA"/>
</dbReference>
<evidence type="ECO:0000256" key="1">
    <source>
        <dbReference type="ARBA" id="ARBA00004184"/>
    </source>
</evidence>
<feature type="compositionally biased region" description="Basic and acidic residues" evidence="5">
    <location>
        <begin position="713"/>
        <end position="731"/>
    </location>
</feature>
<comment type="subcellular location">
    <subcellularLocation>
        <location evidence="1">Endomembrane system</location>
        <topology evidence="1">Peripheral membrane protein</topology>
    </subcellularLocation>
</comment>
<organism evidence="7 8">
    <name type="scientific">Lineolata rhizophorae</name>
    <dbReference type="NCBI Taxonomy" id="578093"/>
    <lineage>
        <taxon>Eukaryota</taxon>
        <taxon>Fungi</taxon>
        <taxon>Dikarya</taxon>
        <taxon>Ascomycota</taxon>
        <taxon>Pezizomycotina</taxon>
        <taxon>Dothideomycetes</taxon>
        <taxon>Dothideomycetes incertae sedis</taxon>
        <taxon>Lineolatales</taxon>
        <taxon>Lineolataceae</taxon>
        <taxon>Lineolata</taxon>
    </lineage>
</organism>
<dbReference type="GO" id="GO:0034058">
    <property type="term" value="P:endosomal vesicle fusion"/>
    <property type="evidence" value="ECO:0007669"/>
    <property type="project" value="TreeGrafter"/>
</dbReference>
<dbReference type="OrthoDB" id="5325112at2759"/>
<dbReference type="PANTHER" id="PTHR12894">
    <property type="entry name" value="CNH DOMAIN CONTAINING"/>
    <property type="match status" value="1"/>
</dbReference>
<comment type="similarity">
    <text evidence="3">Belongs to the VAM6/VPS39 family.</text>
</comment>
<dbReference type="InterPro" id="IPR019453">
    <property type="entry name" value="VPS39/TGFA1_Znf"/>
</dbReference>
<evidence type="ECO:0000313" key="7">
    <source>
        <dbReference type="EMBL" id="KAF2460320.1"/>
    </source>
</evidence>
<dbReference type="AlphaFoldDB" id="A0A6A6P8K9"/>
<evidence type="ECO:0000256" key="5">
    <source>
        <dbReference type="SAM" id="MobiDB-lite"/>
    </source>
</evidence>
<sequence>MLSAFTARPIVELKQRDKSRIESILAYGDRVLVGLHTGSLRIYRVNELPADPPVSSQQTNGSQTDGQVDDVESAADAQPLPKVRPVDLLREEEKFSRRPIQQLAVIKEANTLVALTDNYVNLHDLATYGLTERLERTRGASTFAATSNIVKDPATGIPSIVSRLAVAVKRKVLLWAWRDMELAMDDEEGAERGNGVGGKEIVLQASVKSLAWATGTKIVAGMDSGFVLVDVESREVTEVLKPGSALGEAASRFGAVSSSGMGYMGMGSWVPKPMATKLAEGQVLLAKDVNTLFIEAETGKALDKRQIPWTTAPEAIGYSYPYLLALQPAAKGVLEVRNPDTLALLQSIPLQNAAYLHVPQPNISLAHAGKGFLVASERHIWRMGALDYDTQISELISGGRYDEAISLLEMLEDTLLKDKGGRLREVKMLKAQSLFDIRKYRDALDLFTEARAPPARVISLYPKAIAGDLSSVEPPENGVANEADQDETNDGDPATSPMKTAMNSPSAPLNRSLLRKLKAEAKPPESDTSSIRSGKAGEASDTGSIRGKHSETVPTDKPLEGRDLKIAVNELCAFLAQARVQLQKHISYDGKLKQTQSLPTDSQAEASSKPPFHLFIAEDHTQEHAKNEHIDWEQKLREVATLVDTTLFRAYMLARPGLAGSLFRLDNFCDPAVVREKLYENARYADLIDFLHGKKLHREALELLAKFGQKKTRREEEEDKKKDEEKPKEETDVPPALRGPHRTVAYLQQLPPDLIDLILEFAEWPLRADPDLGMEIFVADTENAETLPRHAVLDFLHQIDEGLAIRYLEHVIHELNDLTPEFHQKLVEAYLERLKGGRENGLEEEEIKRCKEKLEAFLRSSAQYNRARVFRLLPTDEPDFFESRAIVLSNMGQHKQALQIYVFQLKDYAKAEEYCNQTYLINTHTSQPPPSSAAVAMTHATSTPLNRHTYPSTFDSSISPSSPEHPTSIYHVLLSLYLSPPPPHEPNWPAALALLSRHGARLPASATLDLVPDDVAVRDLEPYFAGRMRAAAAVRNRERVAARLHGVRKAAVDAELALGPAESGFADVHHGGMGISGGAAAGGPGAGKNRRVVVTEDRHCAVCHKRFGGSAIRVYPDNSVVHYGCIGRPRGTSGGDGGGWGKEGVGLRKGRGWDG</sequence>
<dbReference type="GO" id="GO:0012505">
    <property type="term" value="C:endomembrane system"/>
    <property type="evidence" value="ECO:0007669"/>
    <property type="project" value="UniProtKB-SubCell"/>
</dbReference>
<evidence type="ECO:0000256" key="2">
    <source>
        <dbReference type="ARBA" id="ARBA00023136"/>
    </source>
</evidence>
<feature type="repeat" description="CHCR" evidence="4">
    <location>
        <begin position="780"/>
        <end position="949"/>
    </location>
</feature>
<dbReference type="Proteomes" id="UP000799766">
    <property type="component" value="Unassembled WGS sequence"/>
</dbReference>
<name>A0A6A6P8K9_9PEZI</name>
<feature type="region of interest" description="Disordered" evidence="5">
    <location>
        <begin position="712"/>
        <end position="738"/>
    </location>
</feature>
<dbReference type="PROSITE" id="PS50219">
    <property type="entry name" value="CNH"/>
    <property type="match status" value="1"/>
</dbReference>
<dbReference type="InterPro" id="IPR001180">
    <property type="entry name" value="CNH_dom"/>
</dbReference>
<evidence type="ECO:0000259" key="6">
    <source>
        <dbReference type="PROSITE" id="PS50219"/>
    </source>
</evidence>
<keyword evidence="2" id="KW-0472">Membrane</keyword>
<feature type="compositionally biased region" description="Polar residues" evidence="5">
    <location>
        <begin position="54"/>
        <end position="66"/>
    </location>
</feature>
<feature type="compositionally biased region" description="Polar residues" evidence="5">
    <location>
        <begin position="497"/>
        <end position="509"/>
    </location>
</feature>
<dbReference type="InterPro" id="IPR032914">
    <property type="entry name" value="Vam6/VPS39/TRAP1"/>
</dbReference>
<feature type="domain" description="CNH" evidence="6">
    <location>
        <begin position="18"/>
        <end position="363"/>
    </location>
</feature>
<reference evidence="7" key="1">
    <citation type="journal article" date="2020" name="Stud. Mycol.">
        <title>101 Dothideomycetes genomes: a test case for predicting lifestyles and emergence of pathogens.</title>
        <authorList>
            <person name="Haridas S."/>
            <person name="Albert R."/>
            <person name="Binder M."/>
            <person name="Bloem J."/>
            <person name="Labutti K."/>
            <person name="Salamov A."/>
            <person name="Andreopoulos B."/>
            <person name="Baker S."/>
            <person name="Barry K."/>
            <person name="Bills G."/>
            <person name="Bluhm B."/>
            <person name="Cannon C."/>
            <person name="Castanera R."/>
            <person name="Culley D."/>
            <person name="Daum C."/>
            <person name="Ezra D."/>
            <person name="Gonzalez J."/>
            <person name="Henrissat B."/>
            <person name="Kuo A."/>
            <person name="Liang C."/>
            <person name="Lipzen A."/>
            <person name="Lutzoni F."/>
            <person name="Magnuson J."/>
            <person name="Mondo S."/>
            <person name="Nolan M."/>
            <person name="Ohm R."/>
            <person name="Pangilinan J."/>
            <person name="Park H.-J."/>
            <person name="Ramirez L."/>
            <person name="Alfaro M."/>
            <person name="Sun H."/>
            <person name="Tritt A."/>
            <person name="Yoshinaga Y."/>
            <person name="Zwiers L.-H."/>
            <person name="Turgeon B."/>
            <person name="Goodwin S."/>
            <person name="Spatafora J."/>
            <person name="Crous P."/>
            <person name="Grigoriev I."/>
        </authorList>
    </citation>
    <scope>NUCLEOTIDE SEQUENCE</scope>
    <source>
        <strain evidence="7">ATCC 16933</strain>
    </source>
</reference>
<feature type="region of interest" description="Disordered" evidence="5">
    <location>
        <begin position="51"/>
        <end position="76"/>
    </location>
</feature>
<evidence type="ECO:0000313" key="8">
    <source>
        <dbReference type="Proteomes" id="UP000799766"/>
    </source>
</evidence>
<protein>
    <submittedName>
        <fullName evidence="7">AvaB protein</fullName>
    </submittedName>
</protein>
<feature type="region of interest" description="Disordered" evidence="5">
    <location>
        <begin position="469"/>
        <end position="558"/>
    </location>
</feature>
<dbReference type="InterPro" id="IPR019452">
    <property type="entry name" value="VPS39/TGF_beta_rcpt-assoc_1"/>
</dbReference>
<keyword evidence="8" id="KW-1185">Reference proteome</keyword>
<evidence type="ECO:0000256" key="3">
    <source>
        <dbReference type="ARBA" id="ARBA00038201"/>
    </source>
</evidence>
<dbReference type="PANTHER" id="PTHR12894:SF49">
    <property type="entry name" value="VAM6_VPS39-LIKE PROTEIN"/>
    <property type="match status" value="1"/>
</dbReference>
<dbReference type="PROSITE" id="PS50236">
    <property type="entry name" value="CHCR"/>
    <property type="match status" value="1"/>
</dbReference>
<feature type="region of interest" description="Disordered" evidence="5">
    <location>
        <begin position="1132"/>
        <end position="1155"/>
    </location>
</feature>